<gene>
    <name evidence="5" type="primary">rlmB</name>
    <name evidence="5" type="ORF">F0U60_33775</name>
</gene>
<feature type="domain" description="RNA 2-O ribose methyltransferase substrate binding" evidence="4">
    <location>
        <begin position="31"/>
        <end position="108"/>
    </location>
</feature>
<dbReference type="Pfam" id="PF08032">
    <property type="entry name" value="SpoU_sub_bind"/>
    <property type="match status" value="1"/>
</dbReference>
<keyword evidence="1" id="KW-0489">Methyltransferase</keyword>
<evidence type="ECO:0000256" key="1">
    <source>
        <dbReference type="ARBA" id="ARBA00022603"/>
    </source>
</evidence>
<accession>A0ABY9WZG4</accession>
<evidence type="ECO:0000259" key="4">
    <source>
        <dbReference type="SMART" id="SM00967"/>
    </source>
</evidence>
<dbReference type="InterPro" id="IPR029064">
    <property type="entry name" value="Ribosomal_eL30-like_sf"/>
</dbReference>
<organism evidence="5 6">
    <name type="scientific">Archangium minus</name>
    <dbReference type="NCBI Taxonomy" id="83450"/>
    <lineage>
        <taxon>Bacteria</taxon>
        <taxon>Pseudomonadati</taxon>
        <taxon>Myxococcota</taxon>
        <taxon>Myxococcia</taxon>
        <taxon>Myxococcales</taxon>
        <taxon>Cystobacterineae</taxon>
        <taxon>Archangiaceae</taxon>
        <taxon>Archangium</taxon>
    </lineage>
</organism>
<dbReference type="SUPFAM" id="SSF55315">
    <property type="entry name" value="L30e-like"/>
    <property type="match status" value="1"/>
</dbReference>
<evidence type="ECO:0000313" key="6">
    <source>
        <dbReference type="Proteomes" id="UP001611383"/>
    </source>
</evidence>
<dbReference type="SMART" id="SM00967">
    <property type="entry name" value="SpoU_sub_bind"/>
    <property type="match status" value="1"/>
</dbReference>
<keyword evidence="6" id="KW-1185">Reference proteome</keyword>
<reference evidence="5 6" key="1">
    <citation type="submission" date="2019-08" db="EMBL/GenBank/DDBJ databases">
        <title>Archangium and Cystobacter genomes.</title>
        <authorList>
            <person name="Chen I.-C.K."/>
            <person name="Wielgoss S."/>
        </authorList>
    </citation>
    <scope>NUCLEOTIDE SEQUENCE [LARGE SCALE GENOMIC DNA]</scope>
    <source>
        <strain evidence="5 6">Cbm 6</strain>
    </source>
</reference>
<dbReference type="InterPro" id="IPR029028">
    <property type="entry name" value="Alpha/beta_knot_MTases"/>
</dbReference>
<dbReference type="InterPro" id="IPR013123">
    <property type="entry name" value="SpoU_subst-bd"/>
</dbReference>
<keyword evidence="2" id="KW-0808">Transferase</keyword>
<protein>
    <submittedName>
        <fullName evidence="5">23S rRNA (Guanosine(2251)-2'-O)-methyltransferase RlmB</fullName>
    </submittedName>
</protein>
<dbReference type="PANTHER" id="PTHR46429:SF1">
    <property type="entry name" value="23S RRNA (GUANOSINE-2'-O-)-METHYLTRANSFERASE RLMB"/>
    <property type="match status" value="1"/>
</dbReference>
<sequence length="280" mass="29953">MVRQRSSRGSERGDRGGRERGGDRERAEQRYVYGVNPVLESLRAHAERVERLFITEGQLAAKAAAEIFSRARDSGIRVERVPRERLAVMADGGVHQGVVAELRGFEYAELPDLLEAAEASGRPPLFVVLDGIQDPHNFGAIIRSAHALGAHGVIIAKDRAVPVTGVVAKASAGAVEHCLIARVTNLSRTLEELKEAGVWIAAADPHSNEPMWSARLDGPLALVVGAEGAGVRQGVLEHCDFRLRIPMLGQVGSLNASVSAAILLYEAARQRGMSRPGAGS</sequence>
<dbReference type="RefSeq" id="WP_395806171.1">
    <property type="nucleotide sequence ID" value="NZ_CP043494.1"/>
</dbReference>
<dbReference type="Gene3D" id="3.30.1330.30">
    <property type="match status" value="1"/>
</dbReference>
<dbReference type="Pfam" id="PF00588">
    <property type="entry name" value="SpoU_methylase"/>
    <property type="match status" value="1"/>
</dbReference>
<dbReference type="EMBL" id="CP043494">
    <property type="protein sequence ID" value="WNG48540.1"/>
    <property type="molecule type" value="Genomic_DNA"/>
</dbReference>
<dbReference type="CDD" id="cd18103">
    <property type="entry name" value="SpoU-like_RlmB"/>
    <property type="match status" value="1"/>
</dbReference>
<dbReference type="Proteomes" id="UP001611383">
    <property type="component" value="Chromosome"/>
</dbReference>
<evidence type="ECO:0000313" key="5">
    <source>
        <dbReference type="EMBL" id="WNG48540.1"/>
    </source>
</evidence>
<dbReference type="InterPro" id="IPR001537">
    <property type="entry name" value="SpoU_MeTrfase"/>
</dbReference>
<dbReference type="PANTHER" id="PTHR46429">
    <property type="entry name" value="23S RRNA (GUANOSINE-2'-O-)-METHYLTRANSFERASE RLMB"/>
    <property type="match status" value="1"/>
</dbReference>
<dbReference type="InterPro" id="IPR029026">
    <property type="entry name" value="tRNA_m1G_MTases_N"/>
</dbReference>
<evidence type="ECO:0000256" key="3">
    <source>
        <dbReference type="SAM" id="MobiDB-lite"/>
    </source>
</evidence>
<feature type="compositionally biased region" description="Basic and acidic residues" evidence="3">
    <location>
        <begin position="8"/>
        <end position="26"/>
    </location>
</feature>
<dbReference type="SUPFAM" id="SSF75217">
    <property type="entry name" value="alpha/beta knot"/>
    <property type="match status" value="1"/>
</dbReference>
<dbReference type="InterPro" id="IPR004441">
    <property type="entry name" value="rRNA_MeTrfase_TrmH"/>
</dbReference>
<feature type="region of interest" description="Disordered" evidence="3">
    <location>
        <begin position="1"/>
        <end position="26"/>
    </location>
</feature>
<evidence type="ECO:0000256" key="2">
    <source>
        <dbReference type="ARBA" id="ARBA00022679"/>
    </source>
</evidence>
<proteinExistence type="predicted"/>
<name>A0ABY9WZG4_9BACT</name>
<dbReference type="NCBIfam" id="TIGR00186">
    <property type="entry name" value="rRNA_methyl_3"/>
    <property type="match status" value="1"/>
</dbReference>
<dbReference type="Gene3D" id="3.40.1280.10">
    <property type="match status" value="1"/>
</dbReference>